<proteinExistence type="predicted"/>
<evidence type="ECO:0000313" key="4">
    <source>
        <dbReference type="Proteomes" id="UP000032900"/>
    </source>
</evidence>
<dbReference type="InterPro" id="IPR016181">
    <property type="entry name" value="Acyl_CoA_acyltransferase"/>
</dbReference>
<reference evidence="3 4" key="1">
    <citation type="journal article" date="2015" name="Microbes Environ.">
        <title>Distribution and evolution of nitrogen fixation genes in the phylum bacteroidetes.</title>
        <authorList>
            <person name="Inoue J."/>
            <person name="Oshima K."/>
            <person name="Suda W."/>
            <person name="Sakamoto M."/>
            <person name="Iino T."/>
            <person name="Noda S."/>
            <person name="Hongoh Y."/>
            <person name="Hattori M."/>
            <person name="Ohkuma M."/>
        </authorList>
    </citation>
    <scope>NUCLEOTIDE SEQUENCE [LARGE SCALE GENOMIC DNA]</scope>
    <source>
        <strain evidence="3">JCM 15548</strain>
    </source>
</reference>
<dbReference type="SUPFAM" id="SSF55729">
    <property type="entry name" value="Acyl-CoA N-acyltransferases (Nat)"/>
    <property type="match status" value="1"/>
</dbReference>
<sequence length="234" mass="27265">MIEKKNWDSNFFGYNVGQYRIEATGKVDVDKIIDESKDFVLTYIFSNKELLIPERLKLADIRITWHRSCDELIEFDDFGDNGFIEEYNDMIHSYNQLLELAFLSGKYSRFLVDENFQNNEFSLLYSEWLGKSVDHTIANIVLVYRIDDQICGFVTLGAKTLTTANIGLISVNVDYQGKGIGSCLLKAAMRFCQKKGFETLEVSTQRNNLPAMKLYERNDFVIKSFEYIYHIWNK</sequence>
<dbReference type="AlphaFoldDB" id="A0A0E9LZR4"/>
<dbReference type="InterPro" id="IPR050769">
    <property type="entry name" value="NAT_camello-type"/>
</dbReference>
<dbReference type="Pfam" id="PF00583">
    <property type="entry name" value="Acetyltransf_1"/>
    <property type="match status" value="1"/>
</dbReference>
<feature type="domain" description="N-acetyltransferase" evidence="2">
    <location>
        <begin position="89"/>
        <end position="234"/>
    </location>
</feature>
<dbReference type="Gene3D" id="3.40.630.30">
    <property type="match status" value="1"/>
</dbReference>
<dbReference type="PANTHER" id="PTHR13947:SF37">
    <property type="entry name" value="LD18367P"/>
    <property type="match status" value="1"/>
</dbReference>
<organism evidence="3 4">
    <name type="scientific">Geofilum rubicundum JCM 15548</name>
    <dbReference type="NCBI Taxonomy" id="1236989"/>
    <lineage>
        <taxon>Bacteria</taxon>
        <taxon>Pseudomonadati</taxon>
        <taxon>Bacteroidota</taxon>
        <taxon>Bacteroidia</taxon>
        <taxon>Marinilabiliales</taxon>
        <taxon>Marinilabiliaceae</taxon>
        <taxon>Geofilum</taxon>
    </lineage>
</organism>
<comment type="caution">
    <text evidence="3">The sequence shown here is derived from an EMBL/GenBank/DDBJ whole genome shotgun (WGS) entry which is preliminary data.</text>
</comment>
<dbReference type="PANTHER" id="PTHR13947">
    <property type="entry name" value="GNAT FAMILY N-ACETYLTRANSFERASE"/>
    <property type="match status" value="1"/>
</dbReference>
<dbReference type="CDD" id="cd04301">
    <property type="entry name" value="NAT_SF"/>
    <property type="match status" value="1"/>
</dbReference>
<dbReference type="GO" id="GO:0008080">
    <property type="term" value="F:N-acetyltransferase activity"/>
    <property type="evidence" value="ECO:0007669"/>
    <property type="project" value="InterPro"/>
</dbReference>
<dbReference type="PROSITE" id="PS51186">
    <property type="entry name" value="GNAT"/>
    <property type="match status" value="1"/>
</dbReference>
<keyword evidence="4" id="KW-1185">Reference proteome</keyword>
<dbReference type="EMBL" id="BAZW01000026">
    <property type="protein sequence ID" value="GAO30616.1"/>
    <property type="molecule type" value="Genomic_DNA"/>
</dbReference>
<dbReference type="RefSeq" id="WP_062125728.1">
    <property type="nucleotide sequence ID" value="NZ_BAZW01000026.1"/>
</dbReference>
<evidence type="ECO:0000259" key="2">
    <source>
        <dbReference type="PROSITE" id="PS51186"/>
    </source>
</evidence>
<dbReference type="Proteomes" id="UP000032900">
    <property type="component" value="Unassembled WGS sequence"/>
</dbReference>
<accession>A0A0E9LZR4</accession>
<dbReference type="InterPro" id="IPR000182">
    <property type="entry name" value="GNAT_dom"/>
</dbReference>
<gene>
    <name evidence="3" type="ORF">JCM15548_12903</name>
</gene>
<protein>
    <submittedName>
        <fullName evidence="3">Lipopolysaccharide biosynthesis protein RffC</fullName>
    </submittedName>
</protein>
<evidence type="ECO:0000313" key="3">
    <source>
        <dbReference type="EMBL" id="GAO30616.1"/>
    </source>
</evidence>
<dbReference type="OrthoDB" id="9799601at2"/>
<evidence type="ECO:0000256" key="1">
    <source>
        <dbReference type="ARBA" id="ARBA00022679"/>
    </source>
</evidence>
<dbReference type="STRING" id="1236989.JCM15548_12903"/>
<name>A0A0E9LZR4_9BACT</name>
<keyword evidence="1" id="KW-0808">Transferase</keyword>